<dbReference type="InterPro" id="IPR048320">
    <property type="entry name" value="COG3_N"/>
</dbReference>
<evidence type="ECO:0000256" key="8">
    <source>
        <dbReference type="ARBA" id="ARBA00031339"/>
    </source>
</evidence>
<proteinExistence type="inferred from homology"/>
<dbReference type="Pfam" id="PF20671">
    <property type="entry name" value="COG3_C"/>
    <property type="match status" value="1"/>
</dbReference>
<evidence type="ECO:0000256" key="5">
    <source>
        <dbReference type="ARBA" id="ARBA00022927"/>
    </source>
</evidence>
<keyword evidence="5" id="KW-0653">Protein transport</keyword>
<dbReference type="PANTHER" id="PTHR13302">
    <property type="entry name" value="CONSERVED OLIGOMERIC GOLGI COMPLEX COMPONENT 3"/>
    <property type="match status" value="1"/>
</dbReference>
<sequence>MNRFSNPNEDKVDIQIQQNITNWQSNTNPLAPLSDEQLDIIYQVGDLIKNESTDEKPEEIEDTKEEVDVMPKIDTNKAYIKWMISSENEIKHENLKKYQFYYQTLCDQSASCEKLFNCANETSDLLQELRNKYLQVTAKTDSLHNLNNIERYSNKISSQEYIELLNNIDDATEYLGEHLNFKESRIYKMKYESLLVTALNKVYKVVSNIILEATKQVLDPESKTNIVPLNSNTAESMDTAFSLYYGKFQSAASKVKLILSHLEEKCDKNEHDYLGVICQHLYDILRPSLITVNHVEVLSELCGILQKEMLNEKTISSDHLTKYVEVVKQLLEDVEERLVFRTNIFFQHDLMSYHPSPGDLAYPEKLEQMENIALELQEVRTDSRASAVSLESQEVANINSANPIPQFRSYTGNSPADLHGMWYPTVKRTLVILSRLYFCLDRETFQGLAQEALLICIHTVQHAANLISSRKSEIDGRLFQIKHLLIIREQIAPFQVDFTAEQFLESFTEGENLQKLPQQGFGKAKFVADIMSEALKNMKLKIPDIQRSMQLYLANRETEFILFRPIKNNVINVFVLVEQTLITAGYSSEELLQIACPSPEQINVLICSVSLTAEQEFTIAKQT</sequence>
<dbReference type="GO" id="GO:0005801">
    <property type="term" value="C:cis-Golgi network"/>
    <property type="evidence" value="ECO:0007669"/>
    <property type="project" value="InterPro"/>
</dbReference>
<dbReference type="AlphaFoldDB" id="A0A482VHV8"/>
<name>A0A482VHV8_ASBVE</name>
<dbReference type="GO" id="GO:0017119">
    <property type="term" value="C:Golgi transport complex"/>
    <property type="evidence" value="ECO:0007669"/>
    <property type="project" value="TreeGrafter"/>
</dbReference>
<comment type="subcellular location">
    <subcellularLocation>
        <location evidence="1">Golgi apparatus membrane</location>
        <topology evidence="1">Peripheral membrane protein</topology>
    </subcellularLocation>
</comment>
<dbReference type="EMBL" id="QDEB01100567">
    <property type="protein sequence ID" value="RZC32038.1"/>
    <property type="molecule type" value="Genomic_DNA"/>
</dbReference>
<evidence type="ECO:0000259" key="9">
    <source>
        <dbReference type="Pfam" id="PF04136"/>
    </source>
</evidence>
<dbReference type="InterPro" id="IPR048685">
    <property type="entry name" value="COG3_C"/>
</dbReference>
<evidence type="ECO:0000256" key="3">
    <source>
        <dbReference type="ARBA" id="ARBA00020976"/>
    </source>
</evidence>
<evidence type="ECO:0000259" key="10">
    <source>
        <dbReference type="Pfam" id="PF20671"/>
    </source>
</evidence>
<dbReference type="GO" id="GO:0007030">
    <property type="term" value="P:Golgi organization"/>
    <property type="evidence" value="ECO:0007669"/>
    <property type="project" value="TreeGrafter"/>
</dbReference>
<dbReference type="GO" id="GO:0000139">
    <property type="term" value="C:Golgi membrane"/>
    <property type="evidence" value="ECO:0007669"/>
    <property type="project" value="UniProtKB-SubCell"/>
</dbReference>
<dbReference type="OrthoDB" id="296793at2759"/>
<feature type="domain" description="Conserved oligomeric Golgi complex subunit 3 N-terminal" evidence="9">
    <location>
        <begin position="153"/>
        <end position="210"/>
    </location>
</feature>
<protein>
    <recommendedName>
        <fullName evidence="3">Conserved oligomeric Golgi complex subunit 3</fullName>
    </recommendedName>
    <alternativeName>
        <fullName evidence="8">Component of oligomeric Golgi complex 3</fullName>
    </alternativeName>
</protein>
<evidence type="ECO:0000313" key="11">
    <source>
        <dbReference type="EMBL" id="RZC32038.1"/>
    </source>
</evidence>
<evidence type="ECO:0000313" key="12">
    <source>
        <dbReference type="Proteomes" id="UP000292052"/>
    </source>
</evidence>
<evidence type="ECO:0000256" key="1">
    <source>
        <dbReference type="ARBA" id="ARBA00004395"/>
    </source>
</evidence>
<keyword evidence="4" id="KW-0813">Transport</keyword>
<dbReference type="Pfam" id="PF04136">
    <property type="entry name" value="COG3_N"/>
    <property type="match status" value="1"/>
</dbReference>
<dbReference type="STRING" id="1661398.A0A482VHV8"/>
<dbReference type="InterPro" id="IPR007265">
    <property type="entry name" value="COG_su3"/>
</dbReference>
<gene>
    <name evidence="11" type="ORF">BDFB_001976</name>
</gene>
<accession>A0A482VHV8</accession>
<keyword evidence="12" id="KW-1185">Reference proteome</keyword>
<comment type="caution">
    <text evidence="11">The sequence shown here is derived from an EMBL/GenBank/DDBJ whole genome shotgun (WGS) entry which is preliminary data.</text>
</comment>
<dbReference type="GO" id="GO:0006886">
    <property type="term" value="P:intracellular protein transport"/>
    <property type="evidence" value="ECO:0007669"/>
    <property type="project" value="InterPro"/>
</dbReference>
<dbReference type="Proteomes" id="UP000292052">
    <property type="component" value="Unassembled WGS sequence"/>
</dbReference>
<evidence type="ECO:0000256" key="7">
    <source>
        <dbReference type="ARBA" id="ARBA00023136"/>
    </source>
</evidence>
<evidence type="ECO:0000256" key="4">
    <source>
        <dbReference type="ARBA" id="ARBA00022448"/>
    </source>
</evidence>
<evidence type="ECO:0000256" key="6">
    <source>
        <dbReference type="ARBA" id="ARBA00023034"/>
    </source>
</evidence>
<dbReference type="PANTHER" id="PTHR13302:SF8">
    <property type="entry name" value="CONSERVED OLIGOMERIC GOLGI COMPLEX SUBUNIT 3"/>
    <property type="match status" value="1"/>
</dbReference>
<keyword evidence="6" id="KW-0333">Golgi apparatus</keyword>
<keyword evidence="7" id="KW-0472">Membrane</keyword>
<evidence type="ECO:0000256" key="2">
    <source>
        <dbReference type="ARBA" id="ARBA00009936"/>
    </source>
</evidence>
<feature type="domain" description="Conserved oligomeric Golgi complex subunit 3 C-terminal" evidence="10">
    <location>
        <begin position="271"/>
        <end position="502"/>
    </location>
</feature>
<reference evidence="11 12" key="1">
    <citation type="submission" date="2017-03" db="EMBL/GenBank/DDBJ databases">
        <title>Genome of the blue death feigning beetle - Asbolus verrucosus.</title>
        <authorList>
            <person name="Rider S.D."/>
        </authorList>
    </citation>
    <scope>NUCLEOTIDE SEQUENCE [LARGE SCALE GENOMIC DNA]</scope>
    <source>
        <strain evidence="11">Butters</strain>
        <tissue evidence="11">Head and leg muscle</tissue>
    </source>
</reference>
<organism evidence="11 12">
    <name type="scientific">Asbolus verrucosus</name>
    <name type="common">Desert ironclad beetle</name>
    <dbReference type="NCBI Taxonomy" id="1661398"/>
    <lineage>
        <taxon>Eukaryota</taxon>
        <taxon>Metazoa</taxon>
        <taxon>Ecdysozoa</taxon>
        <taxon>Arthropoda</taxon>
        <taxon>Hexapoda</taxon>
        <taxon>Insecta</taxon>
        <taxon>Pterygota</taxon>
        <taxon>Neoptera</taxon>
        <taxon>Endopterygota</taxon>
        <taxon>Coleoptera</taxon>
        <taxon>Polyphaga</taxon>
        <taxon>Cucujiformia</taxon>
        <taxon>Tenebrionidae</taxon>
        <taxon>Pimeliinae</taxon>
        <taxon>Asbolus</taxon>
    </lineage>
</organism>
<comment type="similarity">
    <text evidence="2">Belongs to the COG3 family.</text>
</comment>
<dbReference type="GO" id="GO:0006891">
    <property type="term" value="P:intra-Golgi vesicle-mediated transport"/>
    <property type="evidence" value="ECO:0007669"/>
    <property type="project" value="TreeGrafter"/>
</dbReference>